<evidence type="ECO:0000313" key="7">
    <source>
        <dbReference type="EMBL" id="AAP30833.1"/>
    </source>
</evidence>
<feature type="transmembrane region" description="Helical" evidence="5">
    <location>
        <begin position="36"/>
        <end position="54"/>
    </location>
</feature>
<feature type="transmembrane region" description="Helical" evidence="5">
    <location>
        <begin position="206"/>
        <end position="225"/>
    </location>
</feature>
<dbReference type="GO" id="GO:0008521">
    <property type="term" value="F:acetyl-CoA transmembrane transporter activity"/>
    <property type="evidence" value="ECO:0007669"/>
    <property type="project" value="InterPro"/>
</dbReference>
<dbReference type="GO" id="GO:0035348">
    <property type="term" value="P:acetyl-CoA transmembrane transport"/>
    <property type="evidence" value="ECO:0007669"/>
    <property type="project" value="InterPro"/>
</dbReference>
<feature type="signal peptide" evidence="6">
    <location>
        <begin position="1"/>
        <end position="16"/>
    </location>
</feature>
<evidence type="ECO:0000256" key="4">
    <source>
        <dbReference type="ARBA" id="ARBA00023136"/>
    </source>
</evidence>
<dbReference type="EMBL" id="AF502390">
    <property type="protein sequence ID" value="AAP30833.1"/>
    <property type="molecule type" value="mRNA"/>
</dbReference>
<feature type="transmembrane region" description="Helical" evidence="5">
    <location>
        <begin position="142"/>
        <end position="162"/>
    </location>
</feature>
<feature type="transmembrane region" description="Helical" evidence="5">
    <location>
        <begin position="100"/>
        <end position="121"/>
    </location>
</feature>
<keyword evidence="3 5" id="KW-1133">Transmembrane helix</keyword>
<proteinExistence type="evidence at transcript level"/>
<name>Q86DE5_HETGL</name>
<feature type="chain" id="PRO_5004300262" evidence="6">
    <location>
        <begin position="17"/>
        <end position="245"/>
    </location>
</feature>
<dbReference type="SUPFAM" id="SSF103473">
    <property type="entry name" value="MFS general substrate transporter"/>
    <property type="match status" value="1"/>
</dbReference>
<evidence type="ECO:0000256" key="2">
    <source>
        <dbReference type="ARBA" id="ARBA00022692"/>
    </source>
</evidence>
<dbReference type="PANTHER" id="PTHR12778:SF9">
    <property type="entry name" value="ACETYL-COENZYME A TRANSPORTER 1"/>
    <property type="match status" value="1"/>
</dbReference>
<dbReference type="InterPro" id="IPR036259">
    <property type="entry name" value="MFS_trans_sf"/>
</dbReference>
<dbReference type="GO" id="GO:0016020">
    <property type="term" value="C:membrane"/>
    <property type="evidence" value="ECO:0007669"/>
    <property type="project" value="UniProtKB-SubCell"/>
</dbReference>
<dbReference type="InterPro" id="IPR024371">
    <property type="entry name" value="AcetylCoA_trans_1-like"/>
</dbReference>
<protein>
    <submittedName>
        <fullName evidence="7">Putative gland protein G8A07</fullName>
    </submittedName>
</protein>
<evidence type="ECO:0000256" key="3">
    <source>
        <dbReference type="ARBA" id="ARBA00022989"/>
    </source>
</evidence>
<feature type="transmembrane region" description="Helical" evidence="5">
    <location>
        <begin position="66"/>
        <end position="88"/>
    </location>
</feature>
<keyword evidence="4 5" id="KW-0472">Membrane</keyword>
<evidence type="ECO:0000256" key="5">
    <source>
        <dbReference type="SAM" id="Phobius"/>
    </source>
</evidence>
<keyword evidence="2 5" id="KW-0812">Transmembrane</keyword>
<reference evidence="7" key="1">
    <citation type="submission" date="2002-04" db="EMBL/GenBank/DDBJ databases">
        <title>A comprehensive profile of putative parasitism genes expressed in the esophageal gland cells of the soybean cyst nematode, Heterodera glycines.</title>
        <authorList>
            <person name="Gao B."/>
            <person name="Maier T."/>
            <person name="Allen R."/>
            <person name="Davis E.L."/>
            <person name="Baum T.J."/>
            <person name="Hussey R.S."/>
        </authorList>
    </citation>
    <scope>NUCLEOTIDE SEQUENCE</scope>
</reference>
<dbReference type="PANTHER" id="PTHR12778">
    <property type="entry name" value="SOLUTE CARRIER FAMILY 33 ACETYL-COA TRANSPORTER -RELATED"/>
    <property type="match status" value="1"/>
</dbReference>
<evidence type="ECO:0000256" key="6">
    <source>
        <dbReference type="SAM" id="SignalP"/>
    </source>
</evidence>
<evidence type="ECO:0000256" key="1">
    <source>
        <dbReference type="ARBA" id="ARBA00004141"/>
    </source>
</evidence>
<comment type="subcellular location">
    <subcellularLocation>
        <location evidence="1">Membrane</location>
        <topology evidence="1">Multi-pass membrane protein</topology>
    </subcellularLocation>
</comment>
<dbReference type="InterPro" id="IPR004752">
    <property type="entry name" value="AmpG_permease/AT-1"/>
</dbReference>
<accession>Q86DE5</accession>
<dbReference type="Pfam" id="PF13000">
    <property type="entry name" value="Acatn"/>
    <property type="match status" value="1"/>
</dbReference>
<sequence>MLIMVIVLLTGKIAFAATDGMTDLKLINEGLTTDKIASRSIFLTPLQIILPWVLGKQTAGPKPLNVFLWAYPYRLVMSLALALLVYWTPSFREPNGEYPYFYYAIWIGAYYLQQVSSYCIFLSMMAFNAQISDPKIGGTYRTLLNTLNNLGGNWPVTLFLSITDFFNRKNCVAKGTKIVLGVCTSKHDEELCKAGGDACEFVIDGYYISVAICVVVGLLWYRIFYRRIKYFQKISRQDWRVIKTK</sequence>
<organism evidence="7">
    <name type="scientific">Heterodera glycines</name>
    <name type="common">Soybean cyst nematode worm</name>
    <dbReference type="NCBI Taxonomy" id="51029"/>
    <lineage>
        <taxon>Eukaryota</taxon>
        <taxon>Metazoa</taxon>
        <taxon>Ecdysozoa</taxon>
        <taxon>Nematoda</taxon>
        <taxon>Chromadorea</taxon>
        <taxon>Rhabditida</taxon>
        <taxon>Tylenchina</taxon>
        <taxon>Tylenchomorpha</taxon>
        <taxon>Tylenchoidea</taxon>
        <taxon>Heteroderidae</taxon>
        <taxon>Heteroderinae</taxon>
        <taxon>Heterodera</taxon>
    </lineage>
</organism>
<dbReference type="AlphaFoldDB" id="Q86DE5"/>
<keyword evidence="6" id="KW-0732">Signal</keyword>